<dbReference type="Pfam" id="PF00702">
    <property type="entry name" value="Hydrolase"/>
    <property type="match status" value="1"/>
</dbReference>
<dbReference type="SUPFAM" id="SSF56784">
    <property type="entry name" value="HAD-like"/>
    <property type="match status" value="1"/>
</dbReference>
<dbReference type="PANTHER" id="PTHR46649">
    <property type="match status" value="1"/>
</dbReference>
<dbReference type="AlphaFoldDB" id="A0A1J0VUU6"/>
<evidence type="ECO:0000313" key="1">
    <source>
        <dbReference type="EMBL" id="APE35703.1"/>
    </source>
</evidence>
<dbReference type="InterPro" id="IPR023214">
    <property type="entry name" value="HAD_sf"/>
</dbReference>
<dbReference type="SFLD" id="SFLDG01129">
    <property type="entry name" value="C1.5:_HAD__Beta-PGM__Phosphata"/>
    <property type="match status" value="1"/>
</dbReference>
<dbReference type="SFLD" id="SFLDS00003">
    <property type="entry name" value="Haloacid_Dehalogenase"/>
    <property type="match status" value="1"/>
</dbReference>
<dbReference type="PANTHER" id="PTHR46649:SF4">
    <property type="entry name" value="HALOACID DEHALOGENASE-LIKE HYDROLASE (HAD) SUPERFAMILY PROTEIN"/>
    <property type="match status" value="1"/>
</dbReference>
<dbReference type="InterPro" id="IPR006439">
    <property type="entry name" value="HAD-SF_hydro_IA"/>
</dbReference>
<organism evidence="1 2">
    <name type="scientific">Nocardia mangyaensis</name>
    <dbReference type="NCBI Taxonomy" id="2213200"/>
    <lineage>
        <taxon>Bacteria</taxon>
        <taxon>Bacillati</taxon>
        <taxon>Actinomycetota</taxon>
        <taxon>Actinomycetes</taxon>
        <taxon>Mycobacteriales</taxon>
        <taxon>Nocardiaceae</taxon>
        <taxon>Nocardia</taxon>
    </lineage>
</organism>
<name>A0A1J0VUU6_9NOCA</name>
<accession>A0A1J0VUU6</accession>
<dbReference type="Proteomes" id="UP000183810">
    <property type="component" value="Chromosome"/>
</dbReference>
<protein>
    <submittedName>
        <fullName evidence="1">Haloacid dehalogenase</fullName>
    </submittedName>
</protein>
<dbReference type="PRINTS" id="PR00413">
    <property type="entry name" value="HADHALOGNASE"/>
</dbReference>
<sequence>MGIGETGIDAVLFDFSGTVFRLEDDRAWADELVGDDGTPFDVAAKAEVLRRMTAPVEQFMTFDAAGQHAWDNRDLDPALHRHAYLAVLRGSGVPDTQAARLYDRLIDPLAWTPYPDTGTVLNALAAQGIPIGVVSNIAFDIRPAFAGHGWDGLIGAMTLSYEVGAIKPDARIFRDTIDRLGADPERVLMVGDSAEADGGATALGARFALVEPLPTAQRPRALVEALAAHGISTSH</sequence>
<dbReference type="RefSeq" id="WP_071928890.1">
    <property type="nucleotide sequence ID" value="NZ_CP018082.1"/>
</dbReference>
<dbReference type="KEGG" id="nsl:BOX37_19070"/>
<reference evidence="1" key="1">
    <citation type="submission" date="2016-11" db="EMBL/GenBank/DDBJ databases">
        <authorList>
            <person name="Jaros S."/>
            <person name="Januszkiewicz K."/>
            <person name="Wedrychowicz H."/>
        </authorList>
    </citation>
    <scope>NUCLEOTIDE SEQUENCE [LARGE SCALE GENOMIC DNA]</scope>
    <source>
        <strain evidence="1">Y48</strain>
    </source>
</reference>
<evidence type="ECO:0000313" key="2">
    <source>
        <dbReference type="Proteomes" id="UP000183810"/>
    </source>
</evidence>
<dbReference type="EMBL" id="CP018082">
    <property type="protein sequence ID" value="APE35703.1"/>
    <property type="molecule type" value="Genomic_DNA"/>
</dbReference>
<proteinExistence type="predicted"/>
<dbReference type="OrthoDB" id="3362560at2"/>
<gene>
    <name evidence="1" type="ORF">BOX37_19070</name>
</gene>
<keyword evidence="2" id="KW-1185">Reference proteome</keyword>
<dbReference type="Gene3D" id="3.40.50.1000">
    <property type="entry name" value="HAD superfamily/HAD-like"/>
    <property type="match status" value="1"/>
</dbReference>
<dbReference type="InterPro" id="IPR036412">
    <property type="entry name" value="HAD-like_sf"/>
</dbReference>